<evidence type="ECO:0000313" key="2">
    <source>
        <dbReference type="Proteomes" id="UP000824881"/>
    </source>
</evidence>
<proteinExistence type="predicted"/>
<reference evidence="1 2" key="1">
    <citation type="journal article" date="2021" name="Appl. Environ. Microbiol.">
        <title>Genetic linkage and physical mapping for an oyster mushroom Pleurotus cornucopiae and QTL analysis for the trait cap color.</title>
        <authorList>
            <person name="Zhang Y."/>
            <person name="Gao W."/>
            <person name="Sonnenberg A."/>
            <person name="Chen Q."/>
            <person name="Zhang J."/>
            <person name="Huang C."/>
        </authorList>
    </citation>
    <scope>NUCLEOTIDE SEQUENCE [LARGE SCALE GENOMIC DNA]</scope>
    <source>
        <strain evidence="1">CCMSSC00406</strain>
    </source>
</reference>
<keyword evidence="2" id="KW-1185">Reference proteome</keyword>
<evidence type="ECO:0000313" key="1">
    <source>
        <dbReference type="EMBL" id="KAG9220791.1"/>
    </source>
</evidence>
<organism evidence="1 2">
    <name type="scientific">Pleurotus cornucopiae</name>
    <name type="common">Cornucopia mushroom</name>
    <dbReference type="NCBI Taxonomy" id="5321"/>
    <lineage>
        <taxon>Eukaryota</taxon>
        <taxon>Fungi</taxon>
        <taxon>Dikarya</taxon>
        <taxon>Basidiomycota</taxon>
        <taxon>Agaricomycotina</taxon>
        <taxon>Agaricomycetes</taxon>
        <taxon>Agaricomycetidae</taxon>
        <taxon>Agaricales</taxon>
        <taxon>Pleurotineae</taxon>
        <taxon>Pleurotaceae</taxon>
        <taxon>Pleurotus</taxon>
    </lineage>
</organism>
<dbReference type="Proteomes" id="UP000824881">
    <property type="component" value="Unassembled WGS sequence"/>
</dbReference>
<sequence>MLFFKAVVALSAVVVTASAAPLFSSNNLKHEKRDDDLPARIPYIFPEPGTDPLADAIRERHGTLLDLDGLLLNAPKLASGWNDLFGAIRDGNSLPGTMRELFILRTAVLNSAAYQWLQHESVGREEGLTIEQLRIIRFTPPFVQTKHTESILGPQLSAAMSYADWITKSVQVPDRVFKGLKQFLNDQQIVEATMTAGSYNLVSRFVVALDADAKMGAPVPFV</sequence>
<gene>
    <name evidence="1" type="ORF">CCMSSC00406_0002609</name>
</gene>
<name>A0ACB7IUP4_PLECO</name>
<protein>
    <submittedName>
        <fullName evidence="1">Uncharacterized protein</fullName>
    </submittedName>
</protein>
<dbReference type="EMBL" id="WQMT02000007">
    <property type="protein sequence ID" value="KAG9220791.1"/>
    <property type="molecule type" value="Genomic_DNA"/>
</dbReference>
<comment type="caution">
    <text evidence="1">The sequence shown here is derived from an EMBL/GenBank/DDBJ whole genome shotgun (WGS) entry which is preliminary data.</text>
</comment>
<accession>A0ACB7IUP4</accession>